<comment type="caution">
    <text evidence="1">The sequence shown here is derived from an EMBL/GenBank/DDBJ whole genome shotgun (WGS) entry which is preliminary data.</text>
</comment>
<accession>A0A931DPL0</accession>
<dbReference type="EMBL" id="JADOUA010000001">
    <property type="protein sequence ID" value="MBG6091451.1"/>
    <property type="molecule type" value="Genomic_DNA"/>
</dbReference>
<gene>
    <name evidence="1" type="ORF">IW256_005564</name>
</gene>
<evidence type="ECO:0000313" key="1">
    <source>
        <dbReference type="EMBL" id="MBG6091451.1"/>
    </source>
</evidence>
<evidence type="ECO:0000313" key="2">
    <source>
        <dbReference type="Proteomes" id="UP000614047"/>
    </source>
</evidence>
<sequence>MRDARSYAYEGPPEIRARVRPGLDGGVPIGSAADACRWLEGRDRDERDEPFTYVVDLGGTLLLAPRRSEHVACAGGAPVLAAGEITFDGGAAVVAVTNQSTGYRPDPSCWPAVAAALDRAGLRRPGGFTDAFAFRRCAECGQLNLVKDAFPGCAVCDADLPDPPGEGGPDA</sequence>
<dbReference type="Proteomes" id="UP000614047">
    <property type="component" value="Unassembled WGS sequence"/>
</dbReference>
<dbReference type="AlphaFoldDB" id="A0A931DPL0"/>
<protein>
    <submittedName>
        <fullName evidence="1">Uncharacterized protein</fullName>
    </submittedName>
</protein>
<reference evidence="1" key="1">
    <citation type="submission" date="2020-11" db="EMBL/GenBank/DDBJ databases">
        <title>Sequencing the genomes of 1000 actinobacteria strains.</title>
        <authorList>
            <person name="Klenk H.-P."/>
        </authorList>
    </citation>
    <scope>NUCLEOTIDE SEQUENCE</scope>
    <source>
        <strain evidence="1">DSM 43175</strain>
    </source>
</reference>
<dbReference type="RefSeq" id="WP_307829136.1">
    <property type="nucleotide sequence ID" value="NZ_BAABES010000019.1"/>
</dbReference>
<organism evidence="1 2">
    <name type="scientific">Actinomadura viridis</name>
    <dbReference type="NCBI Taxonomy" id="58110"/>
    <lineage>
        <taxon>Bacteria</taxon>
        <taxon>Bacillati</taxon>
        <taxon>Actinomycetota</taxon>
        <taxon>Actinomycetes</taxon>
        <taxon>Streptosporangiales</taxon>
        <taxon>Thermomonosporaceae</taxon>
        <taxon>Actinomadura</taxon>
    </lineage>
</organism>
<name>A0A931DPL0_9ACTN</name>
<keyword evidence="2" id="KW-1185">Reference proteome</keyword>
<proteinExistence type="predicted"/>